<dbReference type="GO" id="GO:0004622">
    <property type="term" value="F:phosphatidylcholine lysophospholipase activity"/>
    <property type="evidence" value="ECO:0007669"/>
    <property type="project" value="TreeGrafter"/>
</dbReference>
<evidence type="ECO:0000313" key="4">
    <source>
        <dbReference type="Proteomes" id="UP000263642"/>
    </source>
</evidence>
<name>A0A3D3R5S2_9PLAN</name>
<comment type="caution">
    <text evidence="3">The sequence shown here is derived from an EMBL/GenBank/DDBJ whole genome shotgun (WGS) entry which is preliminary data.</text>
</comment>
<feature type="signal peptide" evidence="1">
    <location>
        <begin position="1"/>
        <end position="26"/>
    </location>
</feature>
<dbReference type="InterPro" id="IPR013830">
    <property type="entry name" value="SGNH_hydro"/>
</dbReference>
<dbReference type="CDD" id="cd01834">
    <property type="entry name" value="SGNH_hydrolase_like_2"/>
    <property type="match status" value="1"/>
</dbReference>
<dbReference type="SUPFAM" id="SSF52266">
    <property type="entry name" value="SGNH hydrolase"/>
    <property type="match status" value="1"/>
</dbReference>
<dbReference type="PANTHER" id="PTHR30383">
    <property type="entry name" value="THIOESTERASE 1/PROTEASE 1/LYSOPHOSPHOLIPASE L1"/>
    <property type="match status" value="1"/>
</dbReference>
<dbReference type="InterPro" id="IPR036514">
    <property type="entry name" value="SGNH_hydro_sf"/>
</dbReference>
<reference evidence="3 4" key="1">
    <citation type="journal article" date="2018" name="Nat. Biotechnol.">
        <title>A standardized bacterial taxonomy based on genome phylogeny substantially revises the tree of life.</title>
        <authorList>
            <person name="Parks D.H."/>
            <person name="Chuvochina M."/>
            <person name="Waite D.W."/>
            <person name="Rinke C."/>
            <person name="Skarshewski A."/>
            <person name="Chaumeil P.A."/>
            <person name="Hugenholtz P."/>
        </authorList>
    </citation>
    <scope>NUCLEOTIDE SEQUENCE [LARGE SCALE GENOMIC DNA]</scope>
    <source>
        <strain evidence="3">UBA9375</strain>
    </source>
</reference>
<evidence type="ECO:0000256" key="1">
    <source>
        <dbReference type="SAM" id="SignalP"/>
    </source>
</evidence>
<accession>A0A3D3R5S2</accession>
<protein>
    <recommendedName>
        <fullName evidence="2">SGNH hydrolase-type esterase domain-containing protein</fullName>
    </recommendedName>
</protein>
<gene>
    <name evidence="3" type="ORF">DIT97_10030</name>
</gene>
<dbReference type="Proteomes" id="UP000263642">
    <property type="component" value="Unassembled WGS sequence"/>
</dbReference>
<dbReference type="AlphaFoldDB" id="A0A3D3R5S2"/>
<dbReference type="PROSITE" id="PS51257">
    <property type="entry name" value="PROKAR_LIPOPROTEIN"/>
    <property type="match status" value="1"/>
</dbReference>
<dbReference type="Pfam" id="PF13472">
    <property type="entry name" value="Lipase_GDSL_2"/>
    <property type="match status" value="1"/>
</dbReference>
<keyword evidence="1" id="KW-0732">Signal</keyword>
<evidence type="ECO:0000259" key="2">
    <source>
        <dbReference type="Pfam" id="PF13472"/>
    </source>
</evidence>
<sequence>MIDRAATFLFCFSLLTGCLLGSPLMAADKEPAAKADKPTIVTFGDSTTATRGPLVVYSMILEKELPAAGVPVKVVNSGIGGHTTHQAVGRFKKDVLQHDPDLVVIQYGINDSAVDVWRDPPATKSRVSVEQYAANLRKMIKQLKEKQISVILMTPNSLRWIPRMKKLYGKPPYDPEDVQGFNVLLRSYAAAVRKIAKEENVPLVDVYAAFENYDKQANQAADDLLLDGMHPNTQGQKMVADLLLPQIKAALAKQDQ</sequence>
<proteinExistence type="predicted"/>
<evidence type="ECO:0000313" key="3">
    <source>
        <dbReference type="EMBL" id="HCO23367.1"/>
    </source>
</evidence>
<dbReference type="PANTHER" id="PTHR30383:SF5">
    <property type="entry name" value="SGNH HYDROLASE-TYPE ESTERASE DOMAIN-CONTAINING PROTEIN"/>
    <property type="match status" value="1"/>
</dbReference>
<dbReference type="EMBL" id="DQAY01000056">
    <property type="protein sequence ID" value="HCO23367.1"/>
    <property type="molecule type" value="Genomic_DNA"/>
</dbReference>
<organism evidence="3 4">
    <name type="scientific">Gimesia maris</name>
    <dbReference type="NCBI Taxonomy" id="122"/>
    <lineage>
        <taxon>Bacteria</taxon>
        <taxon>Pseudomonadati</taxon>
        <taxon>Planctomycetota</taxon>
        <taxon>Planctomycetia</taxon>
        <taxon>Planctomycetales</taxon>
        <taxon>Planctomycetaceae</taxon>
        <taxon>Gimesia</taxon>
    </lineage>
</organism>
<dbReference type="InterPro" id="IPR051532">
    <property type="entry name" value="Ester_Hydrolysis_Enzymes"/>
</dbReference>
<feature type="domain" description="SGNH hydrolase-type esterase" evidence="2">
    <location>
        <begin position="43"/>
        <end position="237"/>
    </location>
</feature>
<dbReference type="Gene3D" id="3.40.50.1110">
    <property type="entry name" value="SGNH hydrolase"/>
    <property type="match status" value="1"/>
</dbReference>
<feature type="chain" id="PRO_5017637645" description="SGNH hydrolase-type esterase domain-containing protein" evidence="1">
    <location>
        <begin position="27"/>
        <end position="256"/>
    </location>
</feature>